<sequence>MGFIEQPRRVVRPGADTTTGQRAASGPVTGAGPARTRVGAERLRVRPEQFLGAVRRLDAGLDPAACRGLADWLKEQYATAFGDIPLGFLATCYLGSPYVDHQLDLTHAIVQHFAPADPMPSPFAAARMLVRTGAYAYVEVYDSGLVLPVLPDGTVVRP</sequence>
<comment type="caution">
    <text evidence="2">The sequence shown here is derived from an EMBL/GenBank/DDBJ whole genome shotgun (WGS) entry which is preliminary data.</text>
</comment>
<keyword evidence="3" id="KW-1185">Reference proteome</keyword>
<dbReference type="Proteomes" id="UP001500305">
    <property type="component" value="Unassembled WGS sequence"/>
</dbReference>
<reference evidence="3" key="1">
    <citation type="journal article" date="2019" name="Int. J. Syst. Evol. Microbiol.">
        <title>The Global Catalogue of Microorganisms (GCM) 10K type strain sequencing project: providing services to taxonomists for standard genome sequencing and annotation.</title>
        <authorList>
            <consortium name="The Broad Institute Genomics Platform"/>
            <consortium name="The Broad Institute Genome Sequencing Center for Infectious Disease"/>
            <person name="Wu L."/>
            <person name="Ma J."/>
        </authorList>
    </citation>
    <scope>NUCLEOTIDE SEQUENCE [LARGE SCALE GENOMIC DNA]</scope>
    <source>
        <strain evidence="3">JCM 7356</strain>
    </source>
</reference>
<evidence type="ECO:0000313" key="2">
    <source>
        <dbReference type="EMBL" id="GAA2244687.1"/>
    </source>
</evidence>
<accession>A0ABP5QUE5</accession>
<name>A0ABP5QUE5_9ACTN</name>
<proteinExistence type="predicted"/>
<protein>
    <submittedName>
        <fullName evidence="2">Uncharacterized protein</fullName>
    </submittedName>
</protein>
<gene>
    <name evidence="2" type="ORF">GCM10010430_28160</name>
</gene>
<feature type="region of interest" description="Disordered" evidence="1">
    <location>
        <begin position="1"/>
        <end position="35"/>
    </location>
</feature>
<dbReference type="EMBL" id="BAAATR010000010">
    <property type="protein sequence ID" value="GAA2244687.1"/>
    <property type="molecule type" value="Genomic_DNA"/>
</dbReference>
<organism evidence="2 3">
    <name type="scientific">Kitasatospora cystarginea</name>
    <dbReference type="NCBI Taxonomy" id="58350"/>
    <lineage>
        <taxon>Bacteria</taxon>
        <taxon>Bacillati</taxon>
        <taxon>Actinomycetota</taxon>
        <taxon>Actinomycetes</taxon>
        <taxon>Kitasatosporales</taxon>
        <taxon>Streptomycetaceae</taxon>
        <taxon>Kitasatospora</taxon>
    </lineage>
</organism>
<evidence type="ECO:0000313" key="3">
    <source>
        <dbReference type="Proteomes" id="UP001500305"/>
    </source>
</evidence>
<evidence type="ECO:0000256" key="1">
    <source>
        <dbReference type="SAM" id="MobiDB-lite"/>
    </source>
</evidence>